<gene>
    <name evidence="2" type="ORF">O4220_06715</name>
</gene>
<dbReference type="Pfam" id="PF01636">
    <property type="entry name" value="APH"/>
    <property type="match status" value="1"/>
</dbReference>
<comment type="caution">
    <text evidence="2">The sequence shown here is derived from an EMBL/GenBank/DDBJ whole genome shotgun (WGS) entry which is preliminary data.</text>
</comment>
<evidence type="ECO:0000313" key="3">
    <source>
        <dbReference type="Proteomes" id="UP001081071"/>
    </source>
</evidence>
<name>A0ABT4MB68_9NOCA</name>
<dbReference type="RefSeq" id="WP_269602902.1">
    <property type="nucleotide sequence ID" value="NZ_JAPWIJ010000002.1"/>
</dbReference>
<dbReference type="InterPro" id="IPR002575">
    <property type="entry name" value="Aminoglycoside_PTrfase"/>
</dbReference>
<reference evidence="2" key="1">
    <citation type="submission" date="2022-12" db="EMBL/GenBank/DDBJ databases">
        <authorList>
            <person name="Krivoruchko A.V."/>
            <person name="Elkin A."/>
        </authorList>
    </citation>
    <scope>NUCLEOTIDE SEQUENCE</scope>
    <source>
        <strain evidence="2">IEGM 1391</strain>
    </source>
</reference>
<dbReference type="Gene3D" id="1.10.510.10">
    <property type="entry name" value="Transferase(Phosphotransferase) domain 1"/>
    <property type="match status" value="1"/>
</dbReference>
<dbReference type="Proteomes" id="UP001081071">
    <property type="component" value="Unassembled WGS sequence"/>
</dbReference>
<dbReference type="SUPFAM" id="SSF56112">
    <property type="entry name" value="Protein kinase-like (PK-like)"/>
    <property type="match status" value="1"/>
</dbReference>
<evidence type="ECO:0000259" key="1">
    <source>
        <dbReference type="Pfam" id="PF01636"/>
    </source>
</evidence>
<keyword evidence="3" id="KW-1185">Reference proteome</keyword>
<evidence type="ECO:0000313" key="2">
    <source>
        <dbReference type="EMBL" id="MCZ4518205.1"/>
    </source>
</evidence>
<feature type="domain" description="Aminoglycoside phosphotransferase" evidence="1">
    <location>
        <begin position="18"/>
        <end position="198"/>
    </location>
</feature>
<proteinExistence type="predicted"/>
<dbReference type="EMBL" id="JAPWIJ010000002">
    <property type="protein sequence ID" value="MCZ4518205.1"/>
    <property type="molecule type" value="Genomic_DNA"/>
</dbReference>
<dbReference type="InterPro" id="IPR011009">
    <property type="entry name" value="Kinase-like_dom_sf"/>
</dbReference>
<protein>
    <submittedName>
        <fullName evidence="2">Aminoglycoside phosphotransferase family protein</fullName>
    </submittedName>
</protein>
<accession>A0ABT4MB68</accession>
<sequence>MLLESVRSCWPGLVVDGPLPGGVRNDIWSGQLDGVRVVIRHSRRSPDSRSWEWHLLRHLHECGIHVPVLIPSAAGDVDVDGWHVYEYVEGSHPEPKDSRITDALVKVHAVTVGWPQRPGSASSIDLPVLQVGGDVNLTAMPTVLAGQIVDAWRRARKPSATCVVHGDASARNAIIDEHGSCVLIDWDEARVDQPHFDLPVGPTELRANLAWEIATCWVPEPNYARSLVQDFTGAPLP</sequence>
<organism evidence="2 3">
    <name type="scientific">Rhodococcus ruber</name>
    <dbReference type="NCBI Taxonomy" id="1830"/>
    <lineage>
        <taxon>Bacteria</taxon>
        <taxon>Bacillati</taxon>
        <taxon>Actinomycetota</taxon>
        <taxon>Actinomycetes</taxon>
        <taxon>Mycobacteriales</taxon>
        <taxon>Nocardiaceae</taxon>
        <taxon>Rhodococcus</taxon>
    </lineage>
</organism>